<evidence type="ECO:0000256" key="3">
    <source>
        <dbReference type="ARBA" id="ARBA00022598"/>
    </source>
</evidence>
<dbReference type="Pfam" id="PF13193">
    <property type="entry name" value="AMP-binding_C"/>
    <property type="match status" value="1"/>
</dbReference>
<reference evidence="7" key="1">
    <citation type="submission" date="2022-01" db="EMBL/GenBank/DDBJ databases">
        <authorList>
            <person name="King R."/>
        </authorList>
    </citation>
    <scope>NUCLEOTIDE SEQUENCE</scope>
</reference>
<dbReference type="OrthoDB" id="10253869at2759"/>
<dbReference type="AlphaFoldDB" id="A0A9N9TI13"/>
<dbReference type="Gene3D" id="3.40.50.12780">
    <property type="entry name" value="N-terminal domain of ligase-like"/>
    <property type="match status" value="1"/>
</dbReference>
<feature type="domain" description="AMP-binding enzyme C-terminal" evidence="6">
    <location>
        <begin position="428"/>
        <end position="504"/>
    </location>
</feature>
<keyword evidence="8" id="KW-1185">Reference proteome</keyword>
<comment type="subcellular location">
    <subcellularLocation>
        <location evidence="1">Peroxisome</location>
    </subcellularLocation>
</comment>
<dbReference type="GO" id="GO:0016405">
    <property type="term" value="F:CoA-ligase activity"/>
    <property type="evidence" value="ECO:0007669"/>
    <property type="project" value="TreeGrafter"/>
</dbReference>
<dbReference type="SUPFAM" id="SSF56801">
    <property type="entry name" value="Acetyl-CoA synthetase-like"/>
    <property type="match status" value="1"/>
</dbReference>
<evidence type="ECO:0000313" key="7">
    <source>
        <dbReference type="EMBL" id="CAG9855821.1"/>
    </source>
</evidence>
<evidence type="ECO:0000259" key="5">
    <source>
        <dbReference type="Pfam" id="PF00501"/>
    </source>
</evidence>
<evidence type="ECO:0000256" key="4">
    <source>
        <dbReference type="ARBA" id="ARBA00023140"/>
    </source>
</evidence>
<name>A0A9N9TI13_PHYSR</name>
<protein>
    <submittedName>
        <fullName evidence="7">Uncharacterized protein</fullName>
    </submittedName>
</protein>
<dbReference type="Proteomes" id="UP001153712">
    <property type="component" value="Chromosome 11"/>
</dbReference>
<dbReference type="EMBL" id="OU900104">
    <property type="protein sequence ID" value="CAG9855821.1"/>
    <property type="molecule type" value="Genomic_DNA"/>
</dbReference>
<accession>A0A9N9TI13</accession>
<feature type="domain" description="AMP-dependent synthetase/ligase" evidence="5">
    <location>
        <begin position="31"/>
        <end position="378"/>
    </location>
</feature>
<dbReference type="InterPro" id="IPR045851">
    <property type="entry name" value="AMP-bd_C_sf"/>
</dbReference>
<dbReference type="PANTHER" id="PTHR24096:SF149">
    <property type="entry name" value="AMP-BINDING DOMAIN-CONTAINING PROTEIN-RELATED"/>
    <property type="match status" value="1"/>
</dbReference>
<dbReference type="PANTHER" id="PTHR24096">
    <property type="entry name" value="LONG-CHAIN-FATTY-ACID--COA LIGASE"/>
    <property type="match status" value="1"/>
</dbReference>
<gene>
    <name evidence="7" type="ORF">PHYEVI_LOCUS2261</name>
</gene>
<dbReference type="PROSITE" id="PS00455">
    <property type="entry name" value="AMP_BINDING"/>
    <property type="match status" value="1"/>
</dbReference>
<dbReference type="Pfam" id="PF00501">
    <property type="entry name" value="AMP-binding"/>
    <property type="match status" value="1"/>
</dbReference>
<proteinExistence type="inferred from homology"/>
<dbReference type="GO" id="GO:0005777">
    <property type="term" value="C:peroxisome"/>
    <property type="evidence" value="ECO:0007669"/>
    <property type="project" value="UniProtKB-SubCell"/>
</dbReference>
<dbReference type="InterPro" id="IPR042099">
    <property type="entry name" value="ANL_N_sf"/>
</dbReference>
<evidence type="ECO:0000313" key="8">
    <source>
        <dbReference type="Proteomes" id="UP001153712"/>
    </source>
</evidence>
<keyword evidence="4" id="KW-0576">Peroxisome</keyword>
<evidence type="ECO:0000259" key="6">
    <source>
        <dbReference type="Pfam" id="PF13193"/>
    </source>
</evidence>
<sequence>MTDSKENFCLGEIYFKALHLYKERNLMYIADTDEVVTYNEFLSLCVRMALKLKKKGFKRTDIISTCTYNQKYGMVPIIAAQFLGLVTANFDPRISRTETIHLLKLIEPRTLFVVEQSSGFMEECVKEAGLEVDIVVFESDRFFEYLRADEDESTFYPEIVDENDTALIAFSSGTTGLPKGICLSHRSFKIDAQVLHKINPNPVKSLLFASNYWISAHINFSRSVTNGNGTVVCKEFEPKSVWKIIEKYKVFSMFLPPYLARELLKVKPERCDVSSVRYIATGSCPLTLETMLDLREAFPQGQVFNVYSQTEFGGTIICFFHPAFEYEEQVKKPMSSGKFRDSFGIQWKIADLDSEKPLGPFERGELRIKSDSLMKGYYKMDSSHVYDSEGYLKTGDIAYYDEDKCIYILDRVKEMFKCKGFHVIPAVIENVLKSHPAVKDAVVVGTPHGEEGFHPMGIVQLNDERGSIDEADLVNYVNERVADYQKLRAGIKFVSCIPKTVTAKTKTSDLLQAINH</sequence>
<evidence type="ECO:0000256" key="1">
    <source>
        <dbReference type="ARBA" id="ARBA00004275"/>
    </source>
</evidence>
<dbReference type="InterPro" id="IPR025110">
    <property type="entry name" value="AMP-bd_C"/>
</dbReference>
<keyword evidence="3" id="KW-0436">Ligase</keyword>
<dbReference type="Gene3D" id="3.30.300.30">
    <property type="match status" value="1"/>
</dbReference>
<organism evidence="7 8">
    <name type="scientific">Phyllotreta striolata</name>
    <name type="common">Striped flea beetle</name>
    <name type="synonym">Crioceris striolata</name>
    <dbReference type="NCBI Taxonomy" id="444603"/>
    <lineage>
        <taxon>Eukaryota</taxon>
        <taxon>Metazoa</taxon>
        <taxon>Ecdysozoa</taxon>
        <taxon>Arthropoda</taxon>
        <taxon>Hexapoda</taxon>
        <taxon>Insecta</taxon>
        <taxon>Pterygota</taxon>
        <taxon>Neoptera</taxon>
        <taxon>Endopterygota</taxon>
        <taxon>Coleoptera</taxon>
        <taxon>Polyphaga</taxon>
        <taxon>Cucujiformia</taxon>
        <taxon>Chrysomeloidea</taxon>
        <taxon>Chrysomelidae</taxon>
        <taxon>Galerucinae</taxon>
        <taxon>Alticini</taxon>
        <taxon>Phyllotreta</taxon>
    </lineage>
</organism>
<comment type="similarity">
    <text evidence="2">Belongs to the ATP-dependent AMP-binding enzyme family.</text>
</comment>
<evidence type="ECO:0000256" key="2">
    <source>
        <dbReference type="ARBA" id="ARBA00006432"/>
    </source>
</evidence>
<dbReference type="InterPro" id="IPR020845">
    <property type="entry name" value="AMP-binding_CS"/>
</dbReference>
<dbReference type="InterPro" id="IPR000873">
    <property type="entry name" value="AMP-dep_synth/lig_dom"/>
</dbReference>